<keyword evidence="5" id="KW-1185">Reference proteome</keyword>
<dbReference type="PANTHER" id="PTHR11935">
    <property type="entry name" value="BETA LACTAMASE DOMAIN"/>
    <property type="match status" value="1"/>
</dbReference>
<feature type="region of interest" description="Disordered" evidence="1">
    <location>
        <begin position="787"/>
        <end position="815"/>
    </location>
</feature>
<name>A0A9K3PUK6_9STRA</name>
<evidence type="ECO:0000256" key="2">
    <source>
        <dbReference type="SAM" id="Phobius"/>
    </source>
</evidence>
<reference evidence="4" key="2">
    <citation type="submission" date="2021-04" db="EMBL/GenBank/DDBJ databases">
        <authorList>
            <person name="Podell S."/>
        </authorList>
    </citation>
    <scope>NUCLEOTIDE SEQUENCE</scope>
    <source>
        <strain evidence="4">Hildebrandi</strain>
    </source>
</reference>
<accession>A0A9K3PUK6</accession>
<dbReference type="InterPro" id="IPR001279">
    <property type="entry name" value="Metallo-B-lactamas"/>
</dbReference>
<feature type="region of interest" description="Disordered" evidence="1">
    <location>
        <begin position="1"/>
        <end position="29"/>
    </location>
</feature>
<evidence type="ECO:0000256" key="1">
    <source>
        <dbReference type="SAM" id="MobiDB-lite"/>
    </source>
</evidence>
<dbReference type="GO" id="GO:0016787">
    <property type="term" value="F:hydrolase activity"/>
    <property type="evidence" value="ECO:0007669"/>
    <property type="project" value="UniProtKB-KW"/>
</dbReference>
<dbReference type="SMART" id="SM00849">
    <property type="entry name" value="Lactamase_B"/>
    <property type="match status" value="1"/>
</dbReference>
<evidence type="ECO:0000259" key="3">
    <source>
        <dbReference type="SMART" id="SM00849"/>
    </source>
</evidence>
<proteinExistence type="predicted"/>
<comment type="caution">
    <text evidence="4">The sequence shown here is derived from an EMBL/GenBank/DDBJ whole genome shotgun (WGS) entry which is preliminary data.</text>
</comment>
<sequence>MADSSHPPDGTVSPQHRNNEALASHNDDDDNHDNDRLFFLGSELREFRHNPCLMRPVSLVMIVIFGAFTMITLLLQVPALVLGLVLSPILQRSSWYVEFLYPLPVGRWAHFFLMGLSSKMKLKAMDKNRGFHSRTLEQRYEVVKDRVYIHPLPQWIDNVGYLIVCLPEPMTTPTQNSTIRVEDKKDPILALLIDCGETDAVVRAVEMIQEFHYGNKSIQLQSILSTHKHHDHTGANEELLAHDMGKTIRHIFGGAVERVPGCTDPLADGDVVDLPKCEGNDMNELVEIEVICVPAHTRGSVVYRLKSKSEEHLVDYMFTGDTIFSGGGGVSFEADIGIDSEKKLAKSNGNTFIRGTSQTMAMDRCFSEVLARSMPEDRSADASDRILIFPGHDYTQELLSRQFQGMGGEASKWKNFPPGDFFETASHLYLSIHRKSLPHNSGRLLMVPSSLSREIRINTQFRSLRRSAELVVRAIEFWHDKFCKHKVDEATLMNGFEDSTIKSQHRMGVKTPSQSKKWNLNATIVNKKVFTTVYTEDLENLVNALSNGDISKAEALEQIQLLDDKLDQPVVNKRAIPGFLPSDKNIYRGICGLTILGSKPAALTISDSRRLNMPPPVDENSDKILVSEQRLIRVLGRLGMLRTLDGNDVSAMIRRLWEEANEYCSPRRDDNDGDEERAHWHDELEIGMLKWIMYGVSANQPSWFSKMFCMPCSNHPGSSLVFPDHLASKMNQKSGDLVSHDILACYLCRNVTGYEGKSETRSATSRIGFETRPSYSNHVVLNAETVSDESLQGGIDPPAGTAGESRPAFLQETAN</sequence>
<feature type="transmembrane region" description="Helical" evidence="2">
    <location>
        <begin position="57"/>
        <end position="79"/>
    </location>
</feature>
<dbReference type="PANTHER" id="PTHR11935:SF116">
    <property type="entry name" value="HYDROLASE PNKD-RELATED"/>
    <property type="match status" value="1"/>
</dbReference>
<organism evidence="4 5">
    <name type="scientific">Nitzschia inconspicua</name>
    <dbReference type="NCBI Taxonomy" id="303405"/>
    <lineage>
        <taxon>Eukaryota</taxon>
        <taxon>Sar</taxon>
        <taxon>Stramenopiles</taxon>
        <taxon>Ochrophyta</taxon>
        <taxon>Bacillariophyta</taxon>
        <taxon>Bacillariophyceae</taxon>
        <taxon>Bacillariophycidae</taxon>
        <taxon>Bacillariales</taxon>
        <taxon>Bacillariaceae</taxon>
        <taxon>Nitzschia</taxon>
    </lineage>
</organism>
<dbReference type="OrthoDB" id="40132at2759"/>
<feature type="domain" description="Metallo-beta-lactamase" evidence="3">
    <location>
        <begin position="175"/>
        <end position="392"/>
    </location>
</feature>
<keyword evidence="2" id="KW-1133">Transmembrane helix</keyword>
<dbReference type="AlphaFoldDB" id="A0A9K3PUK6"/>
<protein>
    <submittedName>
        <fullName evidence="4">Hydroxyacylglutathione hydrolase</fullName>
    </submittedName>
</protein>
<reference evidence="4" key="1">
    <citation type="journal article" date="2021" name="Sci. Rep.">
        <title>Diploid genomic architecture of Nitzschia inconspicua, an elite biomass production diatom.</title>
        <authorList>
            <person name="Oliver A."/>
            <person name="Podell S."/>
            <person name="Pinowska A."/>
            <person name="Traller J.C."/>
            <person name="Smith S.R."/>
            <person name="McClure R."/>
            <person name="Beliaev A."/>
            <person name="Bohutskyi P."/>
            <person name="Hill E.A."/>
            <person name="Rabines A."/>
            <person name="Zheng H."/>
            <person name="Allen L.Z."/>
            <person name="Kuo A."/>
            <person name="Grigoriev I.V."/>
            <person name="Allen A.E."/>
            <person name="Hazlebeck D."/>
            <person name="Allen E.E."/>
        </authorList>
    </citation>
    <scope>NUCLEOTIDE SEQUENCE</scope>
    <source>
        <strain evidence="4">Hildebrandi</strain>
    </source>
</reference>
<dbReference type="EMBL" id="JAGRRH010000013">
    <property type="protein sequence ID" value="KAG7359966.1"/>
    <property type="molecule type" value="Genomic_DNA"/>
</dbReference>
<keyword evidence="2" id="KW-0812">Transmembrane</keyword>
<keyword evidence="2" id="KW-0472">Membrane</keyword>
<evidence type="ECO:0000313" key="5">
    <source>
        <dbReference type="Proteomes" id="UP000693970"/>
    </source>
</evidence>
<keyword evidence="4" id="KW-0378">Hydrolase</keyword>
<dbReference type="Proteomes" id="UP000693970">
    <property type="component" value="Unassembled WGS sequence"/>
</dbReference>
<gene>
    <name evidence="4" type="ORF">IV203_035064</name>
</gene>
<evidence type="ECO:0000313" key="4">
    <source>
        <dbReference type="EMBL" id="KAG7359966.1"/>
    </source>
</evidence>